<reference evidence="2 3" key="1">
    <citation type="submission" date="2024-10" db="EMBL/GenBank/DDBJ databases">
        <authorList>
            <person name="Kim D."/>
        </authorList>
    </citation>
    <scope>NUCLEOTIDE SEQUENCE [LARGE SCALE GENOMIC DNA]</scope>
    <source>
        <strain evidence="2">BH-2024</strain>
    </source>
</reference>
<evidence type="ECO:0000313" key="3">
    <source>
        <dbReference type="Proteomes" id="UP001620626"/>
    </source>
</evidence>
<name>A0ABD2L1S2_9BILA</name>
<proteinExistence type="predicted"/>
<comment type="caution">
    <text evidence="2">The sequence shown here is derived from an EMBL/GenBank/DDBJ whole genome shotgun (WGS) entry which is preliminary data.</text>
</comment>
<dbReference type="Proteomes" id="UP001620626">
    <property type="component" value="Unassembled WGS sequence"/>
</dbReference>
<feature type="chain" id="PRO_5044754205" evidence="1">
    <location>
        <begin position="26"/>
        <end position="104"/>
    </location>
</feature>
<keyword evidence="1" id="KW-0732">Signal</keyword>
<keyword evidence="3" id="KW-1185">Reference proteome</keyword>
<organism evidence="2 3">
    <name type="scientific">Heterodera trifolii</name>
    <dbReference type="NCBI Taxonomy" id="157864"/>
    <lineage>
        <taxon>Eukaryota</taxon>
        <taxon>Metazoa</taxon>
        <taxon>Ecdysozoa</taxon>
        <taxon>Nematoda</taxon>
        <taxon>Chromadorea</taxon>
        <taxon>Rhabditida</taxon>
        <taxon>Tylenchina</taxon>
        <taxon>Tylenchomorpha</taxon>
        <taxon>Tylenchoidea</taxon>
        <taxon>Heteroderidae</taxon>
        <taxon>Heteroderinae</taxon>
        <taxon>Heterodera</taxon>
    </lineage>
</organism>
<sequence length="104" mass="11390">MGPFSLLPFVSLFLSAVFFVPSAVSELVSLTVGVSAFSALGLFIGDFGGLYTLTKCKFYECCDAPWINRDIAMRLEPDVDERLYGQHIAQNTVVRALKAHLAKS</sequence>
<gene>
    <name evidence="2" type="ORF">niasHT_015396</name>
</gene>
<dbReference type="EMBL" id="JBICBT010000590">
    <property type="protein sequence ID" value="KAL3108474.1"/>
    <property type="molecule type" value="Genomic_DNA"/>
</dbReference>
<evidence type="ECO:0000256" key="1">
    <source>
        <dbReference type="SAM" id="SignalP"/>
    </source>
</evidence>
<dbReference type="InterPro" id="IPR010448">
    <property type="entry name" value="Torsin"/>
</dbReference>
<evidence type="ECO:0000313" key="2">
    <source>
        <dbReference type="EMBL" id="KAL3108474.1"/>
    </source>
</evidence>
<feature type="signal peptide" evidence="1">
    <location>
        <begin position="1"/>
        <end position="25"/>
    </location>
</feature>
<dbReference type="GO" id="GO:0005737">
    <property type="term" value="C:cytoplasm"/>
    <property type="evidence" value="ECO:0007669"/>
    <property type="project" value="UniProtKB-ARBA"/>
</dbReference>
<dbReference type="Pfam" id="PF06309">
    <property type="entry name" value="Torsin"/>
    <property type="match status" value="1"/>
</dbReference>
<accession>A0ABD2L1S2</accession>
<protein>
    <submittedName>
        <fullName evidence="2">Uncharacterized protein</fullName>
    </submittedName>
</protein>
<dbReference type="AlphaFoldDB" id="A0ABD2L1S2"/>